<accession>A0A0H1R872</accession>
<organism evidence="1 2">
    <name type="scientific">Microvirga vignae</name>
    <dbReference type="NCBI Taxonomy" id="1225564"/>
    <lineage>
        <taxon>Bacteria</taxon>
        <taxon>Pseudomonadati</taxon>
        <taxon>Pseudomonadota</taxon>
        <taxon>Alphaproteobacteria</taxon>
        <taxon>Hyphomicrobiales</taxon>
        <taxon>Methylobacteriaceae</taxon>
        <taxon>Microvirga</taxon>
    </lineage>
</organism>
<protein>
    <submittedName>
        <fullName evidence="1">Uncharacterized protein</fullName>
    </submittedName>
</protein>
<comment type="caution">
    <text evidence="1">The sequence shown here is derived from an EMBL/GenBank/DDBJ whole genome shotgun (WGS) entry which is preliminary data.</text>
</comment>
<name>A0A0H1R872_9HYPH</name>
<keyword evidence="2" id="KW-1185">Reference proteome</keyword>
<proteinExistence type="predicted"/>
<sequence length="71" mass="7728">MARKRVYAVARIPVSDLIVLEDGQVLEPVGWLDGEDDECEPGDPDVCSVAVLIRGRVAIVCLEDIDPVSIH</sequence>
<evidence type="ECO:0000313" key="2">
    <source>
        <dbReference type="Proteomes" id="UP000035489"/>
    </source>
</evidence>
<dbReference type="EMBL" id="LCYG01000055">
    <property type="protein sequence ID" value="KLK91415.1"/>
    <property type="molecule type" value="Genomic_DNA"/>
</dbReference>
<dbReference type="PATRIC" id="fig|1225564.3.peg.5344"/>
<dbReference type="Proteomes" id="UP000035489">
    <property type="component" value="Unassembled WGS sequence"/>
</dbReference>
<dbReference type="RefSeq" id="WP_047190813.1">
    <property type="nucleotide sequence ID" value="NZ_LCYG01000055.1"/>
</dbReference>
<evidence type="ECO:0000313" key="1">
    <source>
        <dbReference type="EMBL" id="KLK91415.1"/>
    </source>
</evidence>
<reference evidence="1 2" key="1">
    <citation type="submission" date="2015-05" db="EMBL/GenBank/DDBJ databases">
        <title>Draft genome sequence of Microvirga vignae strain BR3299, a novel nitrogen fixing bacteria isolated from Brazil semi-aired region.</title>
        <authorList>
            <person name="Zilli J.E."/>
            <person name="Passos S.R."/>
            <person name="Leite J."/>
            <person name="Baldani J.I."/>
            <person name="Xavier G.R."/>
            <person name="Rumjaneck N.G."/>
            <person name="Simoes-Araujo J.L."/>
        </authorList>
    </citation>
    <scope>NUCLEOTIDE SEQUENCE [LARGE SCALE GENOMIC DNA]</scope>
    <source>
        <strain evidence="1 2">BR3299</strain>
    </source>
</reference>
<dbReference type="AlphaFoldDB" id="A0A0H1R872"/>
<gene>
    <name evidence="1" type="ORF">AA309_20160</name>
</gene>